<dbReference type="AlphaFoldDB" id="A0A1Q2CXM0"/>
<dbReference type="EMBL" id="CP019607">
    <property type="protein sequence ID" value="AQP50839.1"/>
    <property type="molecule type" value="Genomic_DNA"/>
</dbReference>
<protein>
    <submittedName>
        <fullName evidence="2">Uncharacterized protein</fullName>
    </submittedName>
</protein>
<dbReference type="OrthoDB" id="3822725at2"/>
<sequence>MTTTTPTIRPAAMLPPVEVASSVGLLRLARVELRKLVDTRAGLWLLVLSVVSAVAAAGLWLSLSLDDRQLPWYGPVSLVSAPVTVLLPVVAILAFTQEWSQRTSLTTFTLEPRRGRVIGAKLLAIALVTIAGALLCLALSAASALLASAIGSGTLVWAFEATALTPTLIGFVISMAMGAGFGMLLMNSPTAIVAYFVIPTITTTLSMIPGTIGTIGKWISGETWSMLFTPMTATQYGQAATALALWVVLPIALGWWRTLRTEAK</sequence>
<name>A0A1Q2CXM0_9ACTN</name>
<dbReference type="Proteomes" id="UP000188235">
    <property type="component" value="Chromosome"/>
</dbReference>
<keyword evidence="1" id="KW-1133">Transmembrane helix</keyword>
<organism evidence="2 3">
    <name type="scientific">Tessaracoccus flavescens</name>
    <dbReference type="NCBI Taxonomy" id="399497"/>
    <lineage>
        <taxon>Bacteria</taxon>
        <taxon>Bacillati</taxon>
        <taxon>Actinomycetota</taxon>
        <taxon>Actinomycetes</taxon>
        <taxon>Propionibacteriales</taxon>
        <taxon>Propionibacteriaceae</taxon>
        <taxon>Tessaracoccus</taxon>
    </lineage>
</organism>
<proteinExistence type="predicted"/>
<reference evidence="2 3" key="1">
    <citation type="journal article" date="2008" name="Int. J. Syst. Evol. Microbiol.">
        <title>Tessaracoccus flavescens sp. nov., isolated from marine sediment.</title>
        <authorList>
            <person name="Lee D.W."/>
            <person name="Lee S.D."/>
        </authorList>
    </citation>
    <scope>NUCLEOTIDE SEQUENCE [LARGE SCALE GENOMIC DNA]</scope>
    <source>
        <strain evidence="2 3">SST-39T</strain>
    </source>
</reference>
<accession>A0A1Q2CXM0</accession>
<evidence type="ECO:0000256" key="1">
    <source>
        <dbReference type="SAM" id="Phobius"/>
    </source>
</evidence>
<feature type="transmembrane region" description="Helical" evidence="1">
    <location>
        <begin position="236"/>
        <end position="256"/>
    </location>
</feature>
<dbReference type="KEGG" id="tfa:BW733_08350"/>
<keyword evidence="1" id="KW-0472">Membrane</keyword>
<gene>
    <name evidence="2" type="ORF">BW733_08350</name>
</gene>
<evidence type="ECO:0000313" key="3">
    <source>
        <dbReference type="Proteomes" id="UP000188235"/>
    </source>
</evidence>
<keyword evidence="3" id="KW-1185">Reference proteome</keyword>
<evidence type="ECO:0000313" key="2">
    <source>
        <dbReference type="EMBL" id="AQP50839.1"/>
    </source>
</evidence>
<dbReference type="STRING" id="399497.BW733_08350"/>
<dbReference type="RefSeq" id="WP_077349570.1">
    <property type="nucleotide sequence ID" value="NZ_CP019607.1"/>
</dbReference>
<feature type="transmembrane region" description="Helical" evidence="1">
    <location>
        <begin position="72"/>
        <end position="95"/>
    </location>
</feature>
<feature type="transmembrane region" description="Helical" evidence="1">
    <location>
        <begin position="192"/>
        <end position="216"/>
    </location>
</feature>
<feature type="transmembrane region" description="Helical" evidence="1">
    <location>
        <begin position="41"/>
        <end position="60"/>
    </location>
</feature>
<feature type="transmembrane region" description="Helical" evidence="1">
    <location>
        <begin position="122"/>
        <end position="151"/>
    </location>
</feature>
<feature type="transmembrane region" description="Helical" evidence="1">
    <location>
        <begin position="163"/>
        <end position="185"/>
    </location>
</feature>
<keyword evidence="1" id="KW-0812">Transmembrane</keyword>